<dbReference type="InParanoid" id="D8SLB2"/>
<organism evidence="2">
    <name type="scientific">Selaginella moellendorffii</name>
    <name type="common">Spikemoss</name>
    <dbReference type="NCBI Taxonomy" id="88036"/>
    <lineage>
        <taxon>Eukaryota</taxon>
        <taxon>Viridiplantae</taxon>
        <taxon>Streptophyta</taxon>
        <taxon>Embryophyta</taxon>
        <taxon>Tracheophyta</taxon>
        <taxon>Lycopodiopsida</taxon>
        <taxon>Selaginellales</taxon>
        <taxon>Selaginellaceae</taxon>
        <taxon>Selaginella</taxon>
    </lineage>
</organism>
<sequence>MLSSLLLNPNELIEELASNYPSGAGFPASHPSISKRARVTYSIEILFKLNGELITVVHTMSLYSKMLSKRPLTSHSTCGIVNRLSDHNSVLSKGCQALKISTQIDLKSILPFSQSTCIIHLQLLPESLDGIAYIDMFFMPNNGMALLSLSSLMLQTKGKHCHCQAYMTIGFKKMMARFMSFAVVNFATVLGSSVSANFGQSLEQCTGSLHGNTGNIRNNPALEALRALTYTGTFIGGGNDPSKEFSGRSLYYEADDLFSDLLKDENEGSALTRSDYIAFKVTKVHLAGTSLVVSWNEGYVGSSNGVHALKFIPQLLQVYFDVALQDMSDSLLCTLLPMVFFRINAMFLDKAFSIEVQQTCCQFVHTFFKKSPQFIALLKKLITSQPQTSDSKDGVRELFETLELVLYKNLFLWHKTSAIPAQSQLLFFVITAIAKLATCHQELLPRARVLRWHNHINYSKRLSGEELKITIAAYDGVPGVEKLVMNAKMDLALQLIQHEKPESLLHYYKAMELSTKFNLFLTCPRRLGPPIIAGEANVDLIKGSYEIKKNFFKS</sequence>
<proteinExistence type="predicted"/>
<evidence type="ECO:0000313" key="1">
    <source>
        <dbReference type="EMBL" id="EFJ14624.1"/>
    </source>
</evidence>
<name>D8SLB2_SELML</name>
<reference evidence="1 2" key="1">
    <citation type="journal article" date="2011" name="Science">
        <title>The Selaginella genome identifies genetic changes associated with the evolution of vascular plants.</title>
        <authorList>
            <person name="Banks J.A."/>
            <person name="Nishiyama T."/>
            <person name="Hasebe M."/>
            <person name="Bowman J.L."/>
            <person name="Gribskov M."/>
            <person name="dePamphilis C."/>
            <person name="Albert V.A."/>
            <person name="Aono N."/>
            <person name="Aoyama T."/>
            <person name="Ambrose B.A."/>
            <person name="Ashton N.W."/>
            <person name="Axtell M.J."/>
            <person name="Barker E."/>
            <person name="Barker M.S."/>
            <person name="Bennetzen J.L."/>
            <person name="Bonawitz N.D."/>
            <person name="Chapple C."/>
            <person name="Cheng C."/>
            <person name="Correa L.G."/>
            <person name="Dacre M."/>
            <person name="DeBarry J."/>
            <person name="Dreyer I."/>
            <person name="Elias M."/>
            <person name="Engstrom E.M."/>
            <person name="Estelle M."/>
            <person name="Feng L."/>
            <person name="Finet C."/>
            <person name="Floyd S.K."/>
            <person name="Frommer W.B."/>
            <person name="Fujita T."/>
            <person name="Gramzow L."/>
            <person name="Gutensohn M."/>
            <person name="Harholt J."/>
            <person name="Hattori M."/>
            <person name="Heyl A."/>
            <person name="Hirai T."/>
            <person name="Hiwatashi Y."/>
            <person name="Ishikawa M."/>
            <person name="Iwata M."/>
            <person name="Karol K.G."/>
            <person name="Koehler B."/>
            <person name="Kolukisaoglu U."/>
            <person name="Kubo M."/>
            <person name="Kurata T."/>
            <person name="Lalonde S."/>
            <person name="Li K."/>
            <person name="Li Y."/>
            <person name="Litt A."/>
            <person name="Lyons E."/>
            <person name="Manning G."/>
            <person name="Maruyama T."/>
            <person name="Michael T.P."/>
            <person name="Mikami K."/>
            <person name="Miyazaki S."/>
            <person name="Morinaga S."/>
            <person name="Murata T."/>
            <person name="Mueller-Roeber B."/>
            <person name="Nelson D.R."/>
            <person name="Obara M."/>
            <person name="Oguri Y."/>
            <person name="Olmstead R.G."/>
            <person name="Onodera N."/>
            <person name="Petersen B.L."/>
            <person name="Pils B."/>
            <person name="Prigge M."/>
            <person name="Rensing S.A."/>
            <person name="Riano-Pachon D.M."/>
            <person name="Roberts A.W."/>
            <person name="Sato Y."/>
            <person name="Scheller H.V."/>
            <person name="Schulz B."/>
            <person name="Schulz C."/>
            <person name="Shakirov E.V."/>
            <person name="Shibagaki N."/>
            <person name="Shinohara N."/>
            <person name="Shippen D.E."/>
            <person name="Soerensen I."/>
            <person name="Sotooka R."/>
            <person name="Sugimoto N."/>
            <person name="Sugita M."/>
            <person name="Sumikawa N."/>
            <person name="Tanurdzic M."/>
            <person name="Theissen G."/>
            <person name="Ulvskov P."/>
            <person name="Wakazuki S."/>
            <person name="Weng J.K."/>
            <person name="Willats W.W."/>
            <person name="Wipf D."/>
            <person name="Wolf P.G."/>
            <person name="Yang L."/>
            <person name="Zimmer A.D."/>
            <person name="Zhu Q."/>
            <person name="Mitros T."/>
            <person name="Hellsten U."/>
            <person name="Loque D."/>
            <person name="Otillar R."/>
            <person name="Salamov A."/>
            <person name="Schmutz J."/>
            <person name="Shapiro H."/>
            <person name="Lindquist E."/>
            <person name="Lucas S."/>
            <person name="Rokhsar D."/>
            <person name="Grigoriev I.V."/>
        </authorList>
    </citation>
    <scope>NUCLEOTIDE SEQUENCE [LARGE SCALE GENOMIC DNA]</scope>
</reference>
<accession>D8SLB2</accession>
<dbReference type="HOGENOM" id="CLU_036255_0_0_1"/>
<dbReference type="KEGG" id="smo:SELMODRAFT_423327"/>
<keyword evidence="2" id="KW-1185">Reference proteome</keyword>
<dbReference type="PANTHER" id="PTHR47885:SF1">
    <property type="entry name" value="AP-5 COMPLEX SUBUNIT ZETA-1"/>
    <property type="match status" value="1"/>
</dbReference>
<dbReference type="eggNOG" id="ENOG502QVBK">
    <property type="taxonomic scope" value="Eukaryota"/>
</dbReference>
<dbReference type="Gramene" id="EFJ14624">
    <property type="protein sequence ID" value="EFJ14624"/>
    <property type="gene ID" value="SELMODRAFT_423327"/>
</dbReference>
<gene>
    <name evidence="1" type="ORF">SELMODRAFT_423327</name>
</gene>
<dbReference type="STRING" id="88036.D8SLB2"/>
<evidence type="ECO:0000313" key="2">
    <source>
        <dbReference type="Proteomes" id="UP000001514"/>
    </source>
</evidence>
<protein>
    <submittedName>
        <fullName evidence="1">Uncharacterized protein</fullName>
    </submittedName>
</protein>
<dbReference type="Proteomes" id="UP000001514">
    <property type="component" value="Unassembled WGS sequence"/>
</dbReference>
<dbReference type="AlphaFoldDB" id="D8SLB2"/>
<dbReference type="PANTHER" id="PTHR47885">
    <property type="entry name" value="AP-5 COMPLEX SUBUNIT ZETA-1"/>
    <property type="match status" value="1"/>
</dbReference>
<dbReference type="EMBL" id="GL377626">
    <property type="protein sequence ID" value="EFJ14624.1"/>
    <property type="molecule type" value="Genomic_DNA"/>
</dbReference>